<dbReference type="eggNOG" id="ENOG5031JRS">
    <property type="taxonomic scope" value="Bacteria"/>
</dbReference>
<dbReference type="KEGG" id="psyr:N018_10050"/>
<evidence type="ECO:0000313" key="2">
    <source>
        <dbReference type="Proteomes" id="UP000019089"/>
    </source>
</evidence>
<organism evidence="1 2">
    <name type="scientific">Pseudomonas syringae CC1557</name>
    <dbReference type="NCBI Taxonomy" id="1357279"/>
    <lineage>
        <taxon>Bacteria</taxon>
        <taxon>Pseudomonadati</taxon>
        <taxon>Pseudomonadota</taxon>
        <taxon>Gammaproteobacteria</taxon>
        <taxon>Pseudomonadales</taxon>
        <taxon>Pseudomonadaceae</taxon>
        <taxon>Pseudomonas</taxon>
        <taxon>Pseudomonas syringae</taxon>
    </lineage>
</organism>
<dbReference type="HOGENOM" id="CLU_189185_0_0_6"/>
<dbReference type="RefSeq" id="WP_024647810.1">
    <property type="nucleotide sequence ID" value="NZ_CP007014.1"/>
</dbReference>
<name>W0MUR9_PSESX</name>
<dbReference type="AlphaFoldDB" id="W0MUR9"/>
<accession>W0MUR9</accession>
<gene>
    <name evidence="1" type="ORF">N018_10050</name>
</gene>
<evidence type="ECO:0000313" key="1">
    <source>
        <dbReference type="EMBL" id="AHG40571.1"/>
    </source>
</evidence>
<reference evidence="1 2" key="1">
    <citation type="submission" date="2013-12" db="EMBL/GenBank/DDBJ databases">
        <title>Interactions Between Genome Architecture and Virulence Genes in Pseudomonas syringae, strain CC1557 as a model.</title>
        <authorList>
            <person name="Baltrus D."/>
            <person name="Hockett K."/>
            <person name="Karlsrud E."/>
            <person name="Dougherty K."/>
            <person name="Nishimura M."/>
        </authorList>
    </citation>
    <scope>NUCLEOTIDE SEQUENCE [LARGE SCALE GENOMIC DNA]</scope>
    <source>
        <strain evidence="1 2">CC1557</strain>
    </source>
</reference>
<proteinExistence type="predicted"/>
<dbReference type="STRING" id="1357279.N018_10050"/>
<sequence length="65" mass="7163">MSLKSAQNSVTQHSRTLSTVNEMQREDFLRMAAALRQFNACQPDVSMAIVAARSGGEFRQASAME</sequence>
<dbReference type="EMBL" id="CP007014">
    <property type="protein sequence ID" value="AHG40571.1"/>
    <property type="molecule type" value="Genomic_DNA"/>
</dbReference>
<dbReference type="Proteomes" id="UP000019089">
    <property type="component" value="Chromosome"/>
</dbReference>
<protein>
    <submittedName>
        <fullName evidence="1">Uncharacterized protein</fullName>
    </submittedName>
</protein>